<dbReference type="InterPro" id="IPR017441">
    <property type="entry name" value="Protein_kinase_ATP_BS"/>
</dbReference>
<dbReference type="SMART" id="SM00220">
    <property type="entry name" value="S_TKc"/>
    <property type="match status" value="1"/>
</dbReference>
<dbReference type="GO" id="GO:0045727">
    <property type="term" value="P:positive regulation of translation"/>
    <property type="evidence" value="ECO:0007669"/>
    <property type="project" value="UniProtKB-ARBA"/>
</dbReference>
<evidence type="ECO:0000256" key="8">
    <source>
        <dbReference type="ARBA" id="ARBA00022679"/>
    </source>
</evidence>
<dbReference type="PROSITE" id="PS00108">
    <property type="entry name" value="PROTEIN_KINASE_ST"/>
    <property type="match status" value="1"/>
</dbReference>
<comment type="catalytic activity">
    <reaction evidence="15">
        <text>L-seryl-[protein] + ATP = O-phospho-L-seryl-[protein] + ADP + H(+)</text>
        <dbReference type="Rhea" id="RHEA:17989"/>
        <dbReference type="Rhea" id="RHEA-COMP:9863"/>
        <dbReference type="Rhea" id="RHEA-COMP:11604"/>
        <dbReference type="ChEBI" id="CHEBI:15378"/>
        <dbReference type="ChEBI" id="CHEBI:29999"/>
        <dbReference type="ChEBI" id="CHEBI:30616"/>
        <dbReference type="ChEBI" id="CHEBI:83421"/>
        <dbReference type="ChEBI" id="CHEBI:456216"/>
        <dbReference type="EC" id="2.7.11.1"/>
    </reaction>
</comment>
<dbReference type="FunFam" id="3.30.200.20:FF:000048">
    <property type="entry name" value="Non-specific serine/threonine protein kinase"/>
    <property type="match status" value="1"/>
</dbReference>
<dbReference type="Gene3D" id="3.30.200.20">
    <property type="entry name" value="Phosphorylase Kinase, domain 1"/>
    <property type="match status" value="1"/>
</dbReference>
<keyword evidence="5" id="KW-0813">Transport</keyword>
<dbReference type="SUPFAM" id="SSF56112">
    <property type="entry name" value="Protein kinase-like (PK-like)"/>
    <property type="match status" value="1"/>
</dbReference>
<evidence type="ECO:0000313" key="21">
    <source>
        <dbReference type="Proteomes" id="UP000327085"/>
    </source>
</evidence>
<evidence type="ECO:0000313" key="20">
    <source>
        <dbReference type="EMBL" id="VVA16997.1"/>
    </source>
</evidence>
<dbReference type="Pfam" id="PF08389">
    <property type="entry name" value="Xpo1"/>
    <property type="match status" value="1"/>
</dbReference>
<dbReference type="GO" id="GO:0006606">
    <property type="term" value="P:protein import into nucleus"/>
    <property type="evidence" value="ECO:0007669"/>
    <property type="project" value="EnsemblPlants"/>
</dbReference>
<dbReference type="Pfam" id="PF24138">
    <property type="entry name" value="TPR_TNPO3_IPO13_2nd"/>
    <property type="match status" value="1"/>
</dbReference>
<feature type="binding site" evidence="16">
    <location>
        <position position="1114"/>
    </location>
    <ligand>
        <name>ATP</name>
        <dbReference type="ChEBI" id="CHEBI:30616"/>
    </ligand>
</feature>
<dbReference type="Pfam" id="PF24140">
    <property type="entry name" value="TPR_TNPO3_IPO13_3rd"/>
    <property type="match status" value="1"/>
</dbReference>
<sequence length="1409" mass="157111">MELQNTVKEALNALYHHPDDGVRLQADRWLQDFQRTLDAWQVADNLLHDATSNLETLIFCSQTLRSKVQRDFEELPSEAFRPLRDSLNNLLRKFHKGPPKVRTQISIAVAALAVHVPAEDWGGGGIVKWLQDEMNLHPEYIPGFLELLTVLPEEVFNYKIAARPERRRQFDKELTSQMEVALNILTACLSINELKEQVLEAFASWLRLKHGIPGSVLASHPLVLTALSSLNSELLSEASVNVISELIHYTAAGSSGGVTVQMPLIQVLVPKVMNLKAQLRDSSKDEEDVKAIARLFSDMGDSYVELIATGSDESMLIVQALLEVASHPEYYIASMTFNFWHSLQVNLTKRDLHISFVNESSIEAERNRRLQVFRPAYESLVSLVSFRIQYPQDYQDLSYEDLKEFKQTRYAVADVLIDAASVLGGDATLRILYMKLDEAAACCQNEKSEWRPAEAALFGIRAISSYVSAVEAEVMPKVMDRLLKLPQHPQLLQTVCLTIGAYSKWLDAAPGGPSILPSVLDILMSGMGVSEDSAAAAAVAFRQICDDCRLKLCGCLDGLFHIYHRAVNGEGSFKVSAEDSLHLVEALSKVITELPPDHAKRALEALCLPVVTPLQEVVSQGPDTLNSKPARDLTVHIDRFGYIFRYVNHAEAVADAIQRLWPIFKAIFDLRAWDVRTMESLCRACKYAVRTSGRCMGFTIGAMLEEIQGLYQQHHQPCFLYLSSEVIKIFGSDPSCANYLKSLIEALFMHTTHLLTSIQEFTARPDIADDCFLLASRCIRYCPQLFIPSAVFPSLVDCSMIGITVQHREASNSILTFLSDIFDLANSTEVEQYLPIRNAVIIPRGPSITRILIASLTGALPSSRLELVRYTLLSLCRAYGPPSVEWAKESVSLIPLTAVTEFERSRFLKALSDAASGVNVNAVSALVEELSEVCRRNRTVMEIVQGSLRPLELNIAPLSNLTIPPSSSSSSSSPPQDFDFNDLFGPTTAIPNDQSTSATSLPPAPLVIHNRSHSFVGPSPRFAPSSSLPFTAEFLDSQSDEDESENPDGTDNRNDGESEKTELAVKERARKFGPADFEMLRVVGKGAFGKVFQVRKKCNDGSNGNESDGLYAMKVMRKDTIIKKNHVDYMKAERDILTKVVHPFIVQLRYSFQTNSKLYLIMDFINGGHLFFHLYRQGIFSEDQARLYTAEIVSAVAHLHKCGIVHRDLKPENVLVDSDGHVMLTDFGLAKEIDEASRSNSMCGTTEYMAPEILLSKGHNKDADWWSIGILLYEMLSGQPPFTHANRKKLQERIIKEKVKLPPYLTSEAHSLLRGLLQKDPLQRLGSGPNGGDNIKSHKWFRSINWKKLEARELLPKFKPDVSGKDCTANFDRCWTTMPLDDSPAPTPTAGEHFQGYTYVAPNPWLSSA</sequence>
<comment type="subcellular location">
    <subcellularLocation>
        <location evidence="1">Nucleus</location>
    </subcellularLocation>
</comment>
<dbReference type="InterPro" id="IPR016024">
    <property type="entry name" value="ARM-type_fold"/>
</dbReference>
<dbReference type="InParanoid" id="A0A5E4EMT4"/>
<feature type="compositionally biased region" description="Low complexity" evidence="17">
    <location>
        <begin position="964"/>
        <end position="975"/>
    </location>
</feature>
<dbReference type="GO" id="GO:0031267">
    <property type="term" value="F:small GTPase binding"/>
    <property type="evidence" value="ECO:0007669"/>
    <property type="project" value="InterPro"/>
</dbReference>
<dbReference type="InterPro" id="IPR017892">
    <property type="entry name" value="Pkinase_C"/>
</dbReference>
<name>A0A5E4EMT4_PRUDU</name>
<keyword evidence="7" id="KW-0597">Phosphoprotein</keyword>
<comment type="similarity">
    <text evidence="2">Belongs to the importin beta family.</text>
</comment>
<dbReference type="SMART" id="SM00133">
    <property type="entry name" value="S_TK_X"/>
    <property type="match status" value="1"/>
</dbReference>
<keyword evidence="11 16" id="KW-0067">ATP-binding</keyword>
<dbReference type="InterPro" id="IPR000719">
    <property type="entry name" value="Prot_kinase_dom"/>
</dbReference>
<dbReference type="InterPro" id="IPR000961">
    <property type="entry name" value="AGC-kinase_C"/>
</dbReference>
<dbReference type="InterPro" id="IPR013598">
    <property type="entry name" value="Exportin-1/Importin-b-like"/>
</dbReference>
<dbReference type="InterPro" id="IPR051345">
    <property type="entry name" value="Importin_beta-like_NTR"/>
</dbReference>
<dbReference type="EMBL" id="CABIKO010000022">
    <property type="protein sequence ID" value="VVA16997.1"/>
    <property type="molecule type" value="Genomic_DNA"/>
</dbReference>
<dbReference type="Pfam" id="PF00433">
    <property type="entry name" value="Pkinase_C"/>
    <property type="match status" value="1"/>
</dbReference>
<dbReference type="Proteomes" id="UP000327085">
    <property type="component" value="Chromosome 5"/>
</dbReference>
<feature type="compositionally biased region" description="Acidic residues" evidence="17">
    <location>
        <begin position="1038"/>
        <end position="1048"/>
    </location>
</feature>
<evidence type="ECO:0000259" key="19">
    <source>
        <dbReference type="PROSITE" id="PS51285"/>
    </source>
</evidence>
<evidence type="ECO:0000256" key="3">
    <source>
        <dbReference type="ARBA" id="ARBA00009804"/>
    </source>
</evidence>
<dbReference type="GO" id="GO:0004674">
    <property type="term" value="F:protein serine/threonine kinase activity"/>
    <property type="evidence" value="ECO:0007669"/>
    <property type="project" value="UniProtKB-KW"/>
</dbReference>
<dbReference type="InterPro" id="IPR011009">
    <property type="entry name" value="Kinase-like_dom_sf"/>
</dbReference>
<dbReference type="FunFam" id="1.10.510.10:FF:000297">
    <property type="entry name" value="Non-specific serine/threonine protein kinase"/>
    <property type="match status" value="1"/>
</dbReference>
<dbReference type="GO" id="GO:0009651">
    <property type="term" value="P:response to salt stress"/>
    <property type="evidence" value="ECO:0007669"/>
    <property type="project" value="UniProtKB-ARBA"/>
</dbReference>
<evidence type="ECO:0000256" key="5">
    <source>
        <dbReference type="ARBA" id="ARBA00022448"/>
    </source>
</evidence>
<keyword evidence="12" id="KW-0653">Protein transport</keyword>
<dbReference type="PANTHER" id="PTHR12363:SF33">
    <property type="entry name" value="IMPORTIN-13"/>
    <property type="match status" value="1"/>
</dbReference>
<evidence type="ECO:0000259" key="18">
    <source>
        <dbReference type="PROSITE" id="PS50011"/>
    </source>
</evidence>
<dbReference type="InterPro" id="IPR057941">
    <property type="entry name" value="TPR_TNPO3_IPO13_2nd"/>
</dbReference>
<organism evidence="20 21">
    <name type="scientific">Prunus dulcis</name>
    <name type="common">Almond</name>
    <name type="synonym">Amygdalus dulcis</name>
    <dbReference type="NCBI Taxonomy" id="3755"/>
    <lineage>
        <taxon>Eukaryota</taxon>
        <taxon>Viridiplantae</taxon>
        <taxon>Streptophyta</taxon>
        <taxon>Embryophyta</taxon>
        <taxon>Tracheophyta</taxon>
        <taxon>Spermatophyta</taxon>
        <taxon>Magnoliopsida</taxon>
        <taxon>eudicotyledons</taxon>
        <taxon>Gunneridae</taxon>
        <taxon>Pentapetalae</taxon>
        <taxon>rosids</taxon>
        <taxon>fabids</taxon>
        <taxon>Rosales</taxon>
        <taxon>Rosaceae</taxon>
        <taxon>Amygdaloideae</taxon>
        <taxon>Amygdaleae</taxon>
        <taxon>Prunus</taxon>
    </lineage>
</organism>
<evidence type="ECO:0000256" key="13">
    <source>
        <dbReference type="ARBA" id="ARBA00023242"/>
    </source>
</evidence>
<evidence type="ECO:0000256" key="14">
    <source>
        <dbReference type="ARBA" id="ARBA00047899"/>
    </source>
</evidence>
<evidence type="ECO:0000256" key="16">
    <source>
        <dbReference type="PROSITE-ProRule" id="PRU10141"/>
    </source>
</evidence>
<dbReference type="GO" id="GO:0005524">
    <property type="term" value="F:ATP binding"/>
    <property type="evidence" value="ECO:0007669"/>
    <property type="project" value="UniProtKB-UniRule"/>
</dbReference>
<dbReference type="Gramene" id="VVA16997">
    <property type="protein sequence ID" value="VVA16997"/>
    <property type="gene ID" value="Prudul26B030087"/>
</dbReference>
<proteinExistence type="inferred from homology"/>
<dbReference type="PROSITE" id="PS51285">
    <property type="entry name" value="AGC_KINASE_CTER"/>
    <property type="match status" value="1"/>
</dbReference>
<keyword evidence="6" id="KW-0723">Serine/threonine-protein kinase</keyword>
<dbReference type="Pfam" id="PF00069">
    <property type="entry name" value="Pkinase"/>
    <property type="match status" value="1"/>
</dbReference>
<dbReference type="InterPro" id="IPR011989">
    <property type="entry name" value="ARM-like"/>
</dbReference>
<dbReference type="InterPro" id="IPR001494">
    <property type="entry name" value="Importin-beta_N"/>
</dbReference>
<protein>
    <recommendedName>
        <fullName evidence="4">non-specific serine/threonine protein kinase</fullName>
        <ecNumber evidence="4">2.7.11.1</ecNumber>
    </recommendedName>
</protein>
<evidence type="ECO:0000256" key="10">
    <source>
        <dbReference type="ARBA" id="ARBA00022777"/>
    </source>
</evidence>
<comment type="catalytic activity">
    <reaction evidence="14">
        <text>L-threonyl-[protein] + ATP = O-phospho-L-threonyl-[protein] + ADP + H(+)</text>
        <dbReference type="Rhea" id="RHEA:46608"/>
        <dbReference type="Rhea" id="RHEA-COMP:11060"/>
        <dbReference type="Rhea" id="RHEA-COMP:11605"/>
        <dbReference type="ChEBI" id="CHEBI:15378"/>
        <dbReference type="ChEBI" id="CHEBI:30013"/>
        <dbReference type="ChEBI" id="CHEBI:30616"/>
        <dbReference type="ChEBI" id="CHEBI:61977"/>
        <dbReference type="ChEBI" id="CHEBI:456216"/>
        <dbReference type="EC" id="2.7.11.1"/>
    </reaction>
</comment>
<feature type="compositionally biased region" description="Basic and acidic residues" evidence="17">
    <location>
        <begin position="1050"/>
        <end position="1061"/>
    </location>
</feature>
<feature type="region of interest" description="Disordered" evidence="17">
    <location>
        <begin position="1036"/>
        <end position="1061"/>
    </location>
</feature>
<dbReference type="InterPro" id="IPR058537">
    <property type="entry name" value="TPR_TNPO3_IPO13_4th"/>
</dbReference>
<keyword evidence="13" id="KW-0539">Nucleus</keyword>
<comment type="similarity">
    <text evidence="3">Belongs to the protein kinase superfamily. AGC Ser/Thr protein kinase family. S6 kinase subfamily.</text>
</comment>
<feature type="domain" description="AGC-kinase C-terminal" evidence="19">
    <location>
        <begin position="1342"/>
        <end position="1409"/>
    </location>
</feature>
<dbReference type="EC" id="2.7.11.1" evidence="4"/>
<evidence type="ECO:0000256" key="11">
    <source>
        <dbReference type="ARBA" id="ARBA00022840"/>
    </source>
</evidence>
<feature type="domain" description="Protein kinase" evidence="18">
    <location>
        <begin position="1077"/>
        <end position="1341"/>
    </location>
</feature>
<dbReference type="PANTHER" id="PTHR12363">
    <property type="entry name" value="TRANSPORTIN 3 AND IMPORTIN 13"/>
    <property type="match status" value="1"/>
</dbReference>
<dbReference type="InterPro" id="IPR008271">
    <property type="entry name" value="Ser/Thr_kinase_AS"/>
</dbReference>
<dbReference type="Pfam" id="PF03810">
    <property type="entry name" value="IBN_N"/>
    <property type="match status" value="1"/>
</dbReference>
<dbReference type="GO" id="GO:0043484">
    <property type="term" value="P:regulation of RNA splicing"/>
    <property type="evidence" value="ECO:0007669"/>
    <property type="project" value="EnsemblPlants"/>
</dbReference>
<dbReference type="GO" id="GO:0005737">
    <property type="term" value="C:cytoplasm"/>
    <property type="evidence" value="ECO:0007669"/>
    <property type="project" value="TreeGrafter"/>
</dbReference>
<feature type="compositionally biased region" description="Polar residues" evidence="17">
    <location>
        <begin position="989"/>
        <end position="1000"/>
    </location>
</feature>
<dbReference type="FunFam" id="1.25.10.10:FF:000246">
    <property type="entry name" value="Transportin MOS14"/>
    <property type="match status" value="1"/>
</dbReference>
<evidence type="ECO:0000256" key="12">
    <source>
        <dbReference type="ARBA" id="ARBA00022927"/>
    </source>
</evidence>
<gene>
    <name evidence="20" type="ORF">ALMOND_2B030087</name>
</gene>
<reference evidence="21" key="1">
    <citation type="journal article" date="2020" name="Plant J.">
        <title>Transposons played a major role in the diversification between the closely related almond and peach genomes: results from the almond genome sequence.</title>
        <authorList>
            <person name="Alioto T."/>
            <person name="Alexiou K.G."/>
            <person name="Bardil A."/>
            <person name="Barteri F."/>
            <person name="Castanera R."/>
            <person name="Cruz F."/>
            <person name="Dhingra A."/>
            <person name="Duval H."/>
            <person name="Fernandez I Marti A."/>
            <person name="Frias L."/>
            <person name="Galan B."/>
            <person name="Garcia J.L."/>
            <person name="Howad W."/>
            <person name="Gomez-Garrido J."/>
            <person name="Gut M."/>
            <person name="Julca I."/>
            <person name="Morata J."/>
            <person name="Puigdomenech P."/>
            <person name="Ribeca P."/>
            <person name="Rubio Cabetas M.J."/>
            <person name="Vlasova A."/>
            <person name="Wirthensohn M."/>
            <person name="Garcia-Mas J."/>
            <person name="Gabaldon T."/>
            <person name="Casacuberta J.M."/>
            <person name="Arus P."/>
        </authorList>
    </citation>
    <scope>NUCLEOTIDE SEQUENCE [LARGE SCALE GENOMIC DNA]</scope>
    <source>
        <strain evidence="21">cv. Texas</strain>
    </source>
</reference>
<evidence type="ECO:0000256" key="1">
    <source>
        <dbReference type="ARBA" id="ARBA00004123"/>
    </source>
</evidence>
<evidence type="ECO:0000256" key="17">
    <source>
        <dbReference type="SAM" id="MobiDB-lite"/>
    </source>
</evidence>
<keyword evidence="8" id="KW-0808">Transferase</keyword>
<evidence type="ECO:0000256" key="7">
    <source>
        <dbReference type="ARBA" id="ARBA00022553"/>
    </source>
</evidence>
<dbReference type="Gene3D" id="1.10.510.10">
    <property type="entry name" value="Transferase(Phosphotransferase) domain 1"/>
    <property type="match status" value="1"/>
</dbReference>
<accession>A0A5E4EMT4</accession>
<evidence type="ECO:0000256" key="2">
    <source>
        <dbReference type="ARBA" id="ARBA00007991"/>
    </source>
</evidence>
<evidence type="ECO:0000256" key="6">
    <source>
        <dbReference type="ARBA" id="ARBA00022527"/>
    </source>
</evidence>
<evidence type="ECO:0000256" key="15">
    <source>
        <dbReference type="ARBA" id="ARBA00048679"/>
    </source>
</evidence>
<dbReference type="Pfam" id="PF24139">
    <property type="entry name" value="TPR_TNPO3_IPO13_4th"/>
    <property type="match status" value="1"/>
</dbReference>
<dbReference type="GO" id="GO:0005634">
    <property type="term" value="C:nucleus"/>
    <property type="evidence" value="ECO:0007669"/>
    <property type="project" value="UniProtKB-SubCell"/>
</dbReference>
<keyword evidence="9 16" id="KW-0547">Nucleotide-binding</keyword>
<keyword evidence="10 20" id="KW-0418">Kinase</keyword>
<dbReference type="PROSITE" id="PS50011">
    <property type="entry name" value="PROTEIN_KINASE_DOM"/>
    <property type="match status" value="1"/>
</dbReference>
<dbReference type="OMA" id="YHKLLSQ"/>
<dbReference type="GO" id="GO:0106310">
    <property type="term" value="F:protein serine kinase activity"/>
    <property type="evidence" value="ECO:0007669"/>
    <property type="project" value="RHEA"/>
</dbReference>
<dbReference type="InterPro" id="IPR057942">
    <property type="entry name" value="TPR_TNPO3_IPO13_3rd"/>
</dbReference>
<evidence type="ECO:0000256" key="4">
    <source>
        <dbReference type="ARBA" id="ARBA00012513"/>
    </source>
</evidence>
<dbReference type="GO" id="GO:0009409">
    <property type="term" value="P:response to cold"/>
    <property type="evidence" value="ECO:0007669"/>
    <property type="project" value="UniProtKB-ARBA"/>
</dbReference>
<dbReference type="SUPFAM" id="SSF48371">
    <property type="entry name" value="ARM repeat"/>
    <property type="match status" value="1"/>
</dbReference>
<evidence type="ECO:0000256" key="9">
    <source>
        <dbReference type="ARBA" id="ARBA00022741"/>
    </source>
</evidence>
<feature type="region of interest" description="Disordered" evidence="17">
    <location>
        <begin position="963"/>
        <end position="1005"/>
    </location>
</feature>
<dbReference type="FunCoup" id="A0A5E4EMT4">
    <property type="interactions" value="3720"/>
</dbReference>
<dbReference type="PROSITE" id="PS00107">
    <property type="entry name" value="PROTEIN_KINASE_ATP"/>
    <property type="match status" value="1"/>
</dbReference>
<dbReference type="Gene3D" id="1.25.10.10">
    <property type="entry name" value="Leucine-rich Repeat Variant"/>
    <property type="match status" value="1"/>
</dbReference>